<sequence>MAQVRVRFVGGPAHDLVRELPAGPDGAPPQRWIMRHPDHPAVPVAGGPDHLYERERRDGYGSWTMRFVRTDPLGATE</sequence>
<protein>
    <submittedName>
        <fullName evidence="1">Uncharacterized protein</fullName>
    </submittedName>
</protein>
<dbReference type="Proteomes" id="UP001500307">
    <property type="component" value="Unassembled WGS sequence"/>
</dbReference>
<reference evidence="2" key="1">
    <citation type="journal article" date="2019" name="Int. J. Syst. Evol. Microbiol.">
        <title>The Global Catalogue of Microorganisms (GCM) 10K type strain sequencing project: providing services to taxonomists for standard genome sequencing and annotation.</title>
        <authorList>
            <consortium name="The Broad Institute Genomics Platform"/>
            <consortium name="The Broad Institute Genome Sequencing Center for Infectious Disease"/>
            <person name="Wu L."/>
            <person name="Ma J."/>
        </authorList>
    </citation>
    <scope>NUCLEOTIDE SEQUENCE [LARGE SCALE GENOMIC DNA]</scope>
    <source>
        <strain evidence="2">JCM 3175</strain>
    </source>
</reference>
<organism evidence="1 2">
    <name type="scientific">Micromonospora coerulea</name>
    <dbReference type="NCBI Taxonomy" id="47856"/>
    <lineage>
        <taxon>Bacteria</taxon>
        <taxon>Bacillati</taxon>
        <taxon>Actinomycetota</taxon>
        <taxon>Actinomycetes</taxon>
        <taxon>Micromonosporales</taxon>
        <taxon>Micromonosporaceae</taxon>
        <taxon>Micromonospora</taxon>
    </lineage>
</organism>
<dbReference type="EMBL" id="BAABGU010000051">
    <property type="protein sequence ID" value="GAA4579662.1"/>
    <property type="molecule type" value="Genomic_DNA"/>
</dbReference>
<accession>A0ABP8T4R6</accession>
<dbReference type="RefSeq" id="WP_346124762.1">
    <property type="nucleotide sequence ID" value="NZ_BAABGU010000051.1"/>
</dbReference>
<comment type="caution">
    <text evidence="1">The sequence shown here is derived from an EMBL/GenBank/DDBJ whole genome shotgun (WGS) entry which is preliminary data.</text>
</comment>
<evidence type="ECO:0000313" key="2">
    <source>
        <dbReference type="Proteomes" id="UP001500307"/>
    </source>
</evidence>
<proteinExistence type="predicted"/>
<name>A0ABP8T4R6_9ACTN</name>
<evidence type="ECO:0000313" key="1">
    <source>
        <dbReference type="EMBL" id="GAA4579662.1"/>
    </source>
</evidence>
<gene>
    <name evidence="1" type="ORF">GCM10023176_57850</name>
</gene>
<keyword evidence="2" id="KW-1185">Reference proteome</keyword>